<evidence type="ECO:0000259" key="4">
    <source>
        <dbReference type="Pfam" id="PF26079"/>
    </source>
</evidence>
<dbReference type="PANTHER" id="PTHR37829:SF3">
    <property type="entry name" value="PROTEIN JAYE-RELATED"/>
    <property type="match status" value="1"/>
</dbReference>
<evidence type="ECO:0000256" key="1">
    <source>
        <dbReference type="ARBA" id="ARBA00038087"/>
    </source>
</evidence>
<gene>
    <name evidence="5" type="ORF">NCTC9380_00921</name>
</gene>
<dbReference type="RefSeq" id="WP_020831218.1">
    <property type="nucleotide sequence ID" value="NZ_CP017484.1"/>
</dbReference>
<dbReference type="InterPro" id="IPR052399">
    <property type="entry name" value="Phage_Baseplate_Assmbl_Protein"/>
</dbReference>
<evidence type="ECO:0000313" key="5">
    <source>
        <dbReference type="EMBL" id="STY65653.1"/>
    </source>
</evidence>
<dbReference type="Proteomes" id="UP000254031">
    <property type="component" value="Unassembled WGS sequence"/>
</dbReference>
<dbReference type="Pfam" id="PF04865">
    <property type="entry name" value="Baseplate_J"/>
    <property type="match status" value="1"/>
</dbReference>
<evidence type="ECO:0000313" key="6">
    <source>
        <dbReference type="Proteomes" id="UP000254031"/>
    </source>
</evidence>
<sequence>MYQIPTLEDVRREILRDIQSLEPTADIEVDSDYFVRASALASCVVGLYAHQNWIVRQYFPDTADSEYLEMHAKLRNLYRKNATYASGSLKVFGTAGSVINEGLQVKFGERFYVTKSSDVIGDDGSATVRVISMATGASSNVKSESKAQLTAAPAGVSSDCLLLPDVTGGTEVESDATLLARLLEQIRRPPSGGNKNDFRQWAESVDGVTSAFVYPLRRGEGTVDIAITSGDTVPSDEIVRATQAYIDEVRPVTAKSVYVLKPVEKRVNFNIKVQLDTDTTLDGVKAEIENALENYFLSLKPADTLIISQIEAVISDLVGVVDREIVQPTRNQTIDAYREMGWFRLGDVTVELM</sequence>
<evidence type="ECO:0000259" key="3">
    <source>
        <dbReference type="Pfam" id="PF26078"/>
    </source>
</evidence>
<dbReference type="Pfam" id="PF26078">
    <property type="entry name" value="Baseplate_J_M"/>
    <property type="match status" value="1"/>
</dbReference>
<reference evidence="5 6" key="1">
    <citation type="submission" date="2018-06" db="EMBL/GenBank/DDBJ databases">
        <authorList>
            <consortium name="Pathogen Informatics"/>
            <person name="Doyle S."/>
        </authorList>
    </citation>
    <scope>NUCLEOTIDE SEQUENCE [LARGE SCALE GENOMIC DNA]</scope>
    <source>
        <strain evidence="5 6">NCTC9380</strain>
    </source>
</reference>
<dbReference type="PANTHER" id="PTHR37829">
    <property type="entry name" value="PHAGE-LIKE ELEMENT PBSX PROTEIN XKDT"/>
    <property type="match status" value="1"/>
</dbReference>
<comment type="similarity">
    <text evidence="1">Belongs to the Mu gp47/PBSX XkdT family.</text>
</comment>
<evidence type="ECO:0000259" key="2">
    <source>
        <dbReference type="Pfam" id="PF04865"/>
    </source>
</evidence>
<dbReference type="InterPro" id="IPR006949">
    <property type="entry name" value="Barrel_Baseplate_J-like"/>
</dbReference>
<feature type="domain" description="Baseplate protein J-like barrel" evidence="2">
    <location>
        <begin position="89"/>
        <end position="158"/>
    </location>
</feature>
<dbReference type="InterPro" id="IPR058530">
    <property type="entry name" value="Baseplate_J-like_C"/>
</dbReference>
<feature type="domain" description="Baseplate J-like central" evidence="3">
    <location>
        <begin position="190"/>
        <end position="260"/>
    </location>
</feature>
<accession>A0A378NB14</accession>
<dbReference type="InterPro" id="IPR058531">
    <property type="entry name" value="Baseplate_J_M"/>
</dbReference>
<dbReference type="Pfam" id="PF26079">
    <property type="entry name" value="Baseplate_J_C"/>
    <property type="match status" value="1"/>
</dbReference>
<dbReference type="AlphaFoldDB" id="A0A378NB14"/>
<feature type="domain" description="Baseplate J-like C-terminal" evidence="4">
    <location>
        <begin position="267"/>
        <end position="350"/>
    </location>
</feature>
<dbReference type="EMBL" id="UGPL01000006">
    <property type="protein sequence ID" value="STY65653.1"/>
    <property type="molecule type" value="Genomic_DNA"/>
</dbReference>
<proteinExistence type="inferred from homology"/>
<protein>
    <submittedName>
        <fullName evidence="5">Uncharacterized homolog of phage Mu protein gp47</fullName>
    </submittedName>
</protein>
<organism evidence="5 6">
    <name type="scientific">Mannheimia haemolytica</name>
    <name type="common">Pasteurella haemolytica</name>
    <dbReference type="NCBI Taxonomy" id="75985"/>
    <lineage>
        <taxon>Bacteria</taxon>
        <taxon>Pseudomonadati</taxon>
        <taxon>Pseudomonadota</taxon>
        <taxon>Gammaproteobacteria</taxon>
        <taxon>Pasteurellales</taxon>
        <taxon>Pasteurellaceae</taxon>
        <taxon>Mannheimia</taxon>
    </lineage>
</organism>
<name>A0A378NB14_MANHA</name>